<dbReference type="Proteomes" id="UP001224890">
    <property type="component" value="Unassembled WGS sequence"/>
</dbReference>
<gene>
    <name evidence="2" type="ORF">BDP55DRAFT_208077</name>
</gene>
<sequence>MGSVPVNHTWPESPSLPLSSPFFLHIQYLQILNHRHQQRLTRRYLLNGTGESTDKPPSTSRESQLMWRRVAECNCIFTIFPLFPSPKRSGLRHAHQEPDHQPQLRPHGVAINAHHGPAETGWPRPQCDVGQLMDPQCASSIQLSSQARIIHCQTSAPQLSEDPMSYHAAYMLLSRDTSILGSPAFSDIGSRFRLRASLHSIVILVASSLTLYLCD</sequence>
<organism evidence="2 3">
    <name type="scientific">Colletotrichum godetiae</name>
    <dbReference type="NCBI Taxonomy" id="1209918"/>
    <lineage>
        <taxon>Eukaryota</taxon>
        <taxon>Fungi</taxon>
        <taxon>Dikarya</taxon>
        <taxon>Ascomycota</taxon>
        <taxon>Pezizomycotina</taxon>
        <taxon>Sordariomycetes</taxon>
        <taxon>Hypocreomycetidae</taxon>
        <taxon>Glomerellales</taxon>
        <taxon>Glomerellaceae</taxon>
        <taxon>Colletotrichum</taxon>
        <taxon>Colletotrichum acutatum species complex</taxon>
    </lineage>
</organism>
<dbReference type="EMBL" id="JAHMHR010000003">
    <property type="protein sequence ID" value="KAK1699806.1"/>
    <property type="molecule type" value="Genomic_DNA"/>
</dbReference>
<evidence type="ECO:0000313" key="3">
    <source>
        <dbReference type="Proteomes" id="UP001224890"/>
    </source>
</evidence>
<dbReference type="AlphaFoldDB" id="A0AAJ0AXX7"/>
<evidence type="ECO:0000313" key="2">
    <source>
        <dbReference type="EMBL" id="KAK1699806.1"/>
    </source>
</evidence>
<name>A0AAJ0AXX7_9PEZI</name>
<dbReference type="GeneID" id="85450504"/>
<evidence type="ECO:0000256" key="1">
    <source>
        <dbReference type="SAM" id="MobiDB-lite"/>
    </source>
</evidence>
<feature type="region of interest" description="Disordered" evidence="1">
    <location>
        <begin position="88"/>
        <end position="124"/>
    </location>
</feature>
<dbReference type="RefSeq" id="XP_060435563.1">
    <property type="nucleotide sequence ID" value="XM_060565978.1"/>
</dbReference>
<keyword evidence="3" id="KW-1185">Reference proteome</keyword>
<comment type="caution">
    <text evidence="2">The sequence shown here is derived from an EMBL/GenBank/DDBJ whole genome shotgun (WGS) entry which is preliminary data.</text>
</comment>
<proteinExistence type="predicted"/>
<reference evidence="2" key="1">
    <citation type="submission" date="2021-06" db="EMBL/GenBank/DDBJ databases">
        <title>Comparative genomics, transcriptomics and evolutionary studies reveal genomic signatures of adaptation to plant cell wall in hemibiotrophic fungi.</title>
        <authorList>
            <consortium name="DOE Joint Genome Institute"/>
            <person name="Baroncelli R."/>
            <person name="Diaz J.F."/>
            <person name="Benocci T."/>
            <person name="Peng M."/>
            <person name="Battaglia E."/>
            <person name="Haridas S."/>
            <person name="Andreopoulos W."/>
            <person name="Labutti K."/>
            <person name="Pangilinan J."/>
            <person name="Floch G.L."/>
            <person name="Makela M.R."/>
            <person name="Henrissat B."/>
            <person name="Grigoriev I.V."/>
            <person name="Crouch J.A."/>
            <person name="De Vries R.P."/>
            <person name="Sukno S.A."/>
            <person name="Thon M.R."/>
        </authorList>
    </citation>
    <scope>NUCLEOTIDE SEQUENCE</scope>
    <source>
        <strain evidence="2">CBS 193.32</strain>
    </source>
</reference>
<protein>
    <submittedName>
        <fullName evidence="2">Uncharacterized protein</fullName>
    </submittedName>
</protein>
<accession>A0AAJ0AXX7</accession>